<evidence type="ECO:0000256" key="5">
    <source>
        <dbReference type="HAMAP-Rule" id="MF_00651"/>
    </source>
</evidence>
<keyword evidence="2 5" id="KW-0690">Ribosome biogenesis</keyword>
<dbReference type="Proteomes" id="UP000229278">
    <property type="component" value="Unassembled WGS sequence"/>
</dbReference>
<protein>
    <recommendedName>
        <fullName evidence="5">Putative pre-16S rRNA nuclease</fullName>
        <ecNumber evidence="5">3.1.-.-</ecNumber>
    </recommendedName>
</protein>
<accession>A0A2G6PFY5</accession>
<dbReference type="EC" id="3.1.-.-" evidence="5"/>
<dbReference type="GO" id="GO:0004518">
    <property type="term" value="F:nuclease activity"/>
    <property type="evidence" value="ECO:0007669"/>
    <property type="project" value="UniProtKB-KW"/>
</dbReference>
<evidence type="ECO:0000256" key="1">
    <source>
        <dbReference type="ARBA" id="ARBA00022490"/>
    </source>
</evidence>
<comment type="subcellular location">
    <subcellularLocation>
        <location evidence="5">Cytoplasm</location>
    </subcellularLocation>
</comment>
<dbReference type="InterPro" id="IPR005227">
    <property type="entry name" value="YqgF"/>
</dbReference>
<dbReference type="InterPro" id="IPR012337">
    <property type="entry name" value="RNaseH-like_sf"/>
</dbReference>
<gene>
    <name evidence="7" type="ORF">CSA09_03185</name>
</gene>
<dbReference type="SUPFAM" id="SSF53098">
    <property type="entry name" value="Ribonuclease H-like"/>
    <property type="match status" value="1"/>
</dbReference>
<proteinExistence type="inferred from homology"/>
<dbReference type="SMART" id="SM00732">
    <property type="entry name" value="YqgFc"/>
    <property type="match status" value="1"/>
</dbReference>
<evidence type="ECO:0000259" key="6">
    <source>
        <dbReference type="SMART" id="SM00732"/>
    </source>
</evidence>
<evidence type="ECO:0000256" key="4">
    <source>
        <dbReference type="ARBA" id="ARBA00022801"/>
    </source>
</evidence>
<dbReference type="PANTHER" id="PTHR33317">
    <property type="entry name" value="POLYNUCLEOTIDYL TRANSFERASE, RIBONUCLEASE H-LIKE SUPERFAMILY PROTEIN"/>
    <property type="match status" value="1"/>
</dbReference>
<evidence type="ECO:0000256" key="2">
    <source>
        <dbReference type="ARBA" id="ARBA00022517"/>
    </source>
</evidence>
<dbReference type="GO" id="GO:0000967">
    <property type="term" value="P:rRNA 5'-end processing"/>
    <property type="evidence" value="ECO:0007669"/>
    <property type="project" value="UniProtKB-UniRule"/>
</dbReference>
<feature type="domain" description="YqgF/RNase H-like" evidence="6">
    <location>
        <begin position="22"/>
        <end position="122"/>
    </location>
</feature>
<dbReference type="Pfam" id="PF03652">
    <property type="entry name" value="RuvX"/>
    <property type="match status" value="1"/>
</dbReference>
<reference evidence="7 8" key="1">
    <citation type="submission" date="2017-10" db="EMBL/GenBank/DDBJ databases">
        <title>Novel microbial diversity and functional potential in the marine mammal oral microbiome.</title>
        <authorList>
            <person name="Dudek N.K."/>
            <person name="Sun C.L."/>
            <person name="Burstein D."/>
            <person name="Kantor R.S."/>
            <person name="Aliaga Goltsman D.S."/>
            <person name="Bik E.M."/>
            <person name="Thomas B.C."/>
            <person name="Banfield J.F."/>
            <person name="Relman D.A."/>
        </authorList>
    </citation>
    <scope>NUCLEOTIDE SEQUENCE [LARGE SCALE GENOMIC DNA]</scope>
    <source>
        <strain evidence="7">DOLJORAL78_50_517</strain>
    </source>
</reference>
<keyword evidence="1 5" id="KW-0963">Cytoplasm</keyword>
<comment type="function">
    <text evidence="5">Could be a nuclease involved in processing of the 5'-end of pre-16S rRNA.</text>
</comment>
<dbReference type="PANTHER" id="PTHR33317:SF4">
    <property type="entry name" value="POLYNUCLEOTIDYL TRANSFERASE, RIBONUCLEASE H-LIKE SUPERFAMILY PROTEIN"/>
    <property type="match status" value="1"/>
</dbReference>
<dbReference type="CDD" id="cd16964">
    <property type="entry name" value="YqgF"/>
    <property type="match status" value="1"/>
</dbReference>
<dbReference type="GO" id="GO:0016788">
    <property type="term" value="F:hydrolase activity, acting on ester bonds"/>
    <property type="evidence" value="ECO:0007669"/>
    <property type="project" value="UniProtKB-UniRule"/>
</dbReference>
<dbReference type="InterPro" id="IPR006641">
    <property type="entry name" value="YqgF/RNaseH-like_dom"/>
</dbReference>
<organism evidence="7 8">
    <name type="scientific">Candidatus Contendibacter odensensis</name>
    <dbReference type="NCBI Taxonomy" id="1400860"/>
    <lineage>
        <taxon>Bacteria</taxon>
        <taxon>Pseudomonadati</taxon>
        <taxon>Pseudomonadota</taxon>
        <taxon>Gammaproteobacteria</taxon>
        <taxon>Candidatus Competibacteraceae</taxon>
        <taxon>Candidatus Contendibacter</taxon>
    </lineage>
</organism>
<keyword evidence="3 5" id="KW-0540">Nuclease</keyword>
<comment type="similarity">
    <text evidence="5">Belongs to the YqgF HJR family.</text>
</comment>
<keyword evidence="4 5" id="KW-0378">Hydrolase</keyword>
<name>A0A2G6PFY5_9GAMM</name>
<evidence type="ECO:0000313" key="8">
    <source>
        <dbReference type="Proteomes" id="UP000229278"/>
    </source>
</evidence>
<dbReference type="HAMAP" id="MF_00651">
    <property type="entry name" value="Nuclease_YqgF"/>
    <property type="match status" value="1"/>
</dbReference>
<dbReference type="InterPro" id="IPR037027">
    <property type="entry name" value="YqgF/RNaseH-like_dom_sf"/>
</dbReference>
<dbReference type="AlphaFoldDB" id="A0A2G6PFY5"/>
<sequence>MLVTPENKPASTPHNQAIDPWRIALAFDFGQRRIGIAIGEAITGSARPLCTLPTQRQKPDWDTIGQLITEWHPDRLVVGIPCHADGTANAITKKCLHFSRQLGERFHLSVDTIDERLSSWEAGQRRDNTQGGKNNTLLDADAAAIILESWINQPGILPRA</sequence>
<evidence type="ECO:0000256" key="3">
    <source>
        <dbReference type="ARBA" id="ARBA00022722"/>
    </source>
</evidence>
<dbReference type="Gene3D" id="3.30.420.140">
    <property type="entry name" value="YqgF/RNase H-like domain"/>
    <property type="match status" value="1"/>
</dbReference>
<dbReference type="EMBL" id="PDTV01000007">
    <property type="protein sequence ID" value="PIE83089.1"/>
    <property type="molecule type" value="Genomic_DNA"/>
</dbReference>
<dbReference type="NCBIfam" id="TIGR00250">
    <property type="entry name" value="RNAse_H_YqgF"/>
    <property type="match status" value="1"/>
</dbReference>
<dbReference type="GO" id="GO:0005829">
    <property type="term" value="C:cytosol"/>
    <property type="evidence" value="ECO:0007669"/>
    <property type="project" value="TreeGrafter"/>
</dbReference>
<evidence type="ECO:0000313" key="7">
    <source>
        <dbReference type="EMBL" id="PIE83089.1"/>
    </source>
</evidence>
<comment type="caution">
    <text evidence="7">The sequence shown here is derived from an EMBL/GenBank/DDBJ whole genome shotgun (WGS) entry which is preliminary data.</text>
</comment>